<dbReference type="Proteomes" id="UP000091857">
    <property type="component" value="Chromosome 10"/>
</dbReference>
<dbReference type="PRINTS" id="PR00450">
    <property type="entry name" value="RECOVERIN"/>
</dbReference>
<evidence type="ECO:0000256" key="1">
    <source>
        <dbReference type="ARBA" id="ARBA00003291"/>
    </source>
</evidence>
<organism evidence="6 7">
    <name type="scientific">Manihot esculenta</name>
    <name type="common">Cassava</name>
    <name type="synonym">Jatropha manihot</name>
    <dbReference type="NCBI Taxonomy" id="3983"/>
    <lineage>
        <taxon>Eukaryota</taxon>
        <taxon>Viridiplantae</taxon>
        <taxon>Streptophyta</taxon>
        <taxon>Embryophyta</taxon>
        <taxon>Tracheophyta</taxon>
        <taxon>Spermatophyta</taxon>
        <taxon>Magnoliopsida</taxon>
        <taxon>eudicotyledons</taxon>
        <taxon>Gunneridae</taxon>
        <taxon>Pentapetalae</taxon>
        <taxon>rosids</taxon>
        <taxon>fabids</taxon>
        <taxon>Malpighiales</taxon>
        <taxon>Euphorbiaceae</taxon>
        <taxon>Crotonoideae</taxon>
        <taxon>Manihoteae</taxon>
        <taxon>Manihot</taxon>
    </lineage>
</organism>
<keyword evidence="3" id="KW-0677">Repeat</keyword>
<dbReference type="InterPro" id="IPR039647">
    <property type="entry name" value="EF_hand_pair_protein_CML-like"/>
</dbReference>
<dbReference type="EMBL" id="CM004396">
    <property type="protein sequence ID" value="OAY38956.1"/>
    <property type="molecule type" value="Genomic_DNA"/>
</dbReference>
<feature type="domain" description="EF-hand" evidence="5">
    <location>
        <begin position="114"/>
        <end position="149"/>
    </location>
</feature>
<proteinExistence type="predicted"/>
<keyword evidence="7" id="KW-1185">Reference proteome</keyword>
<dbReference type="PROSITE" id="PS50222">
    <property type="entry name" value="EF_HAND_2"/>
    <property type="match status" value="4"/>
</dbReference>
<dbReference type="InterPro" id="IPR011992">
    <property type="entry name" value="EF-hand-dom_pair"/>
</dbReference>
<protein>
    <recommendedName>
        <fullName evidence="5">EF-hand domain-containing protein</fullName>
    </recommendedName>
</protein>
<evidence type="ECO:0000259" key="5">
    <source>
        <dbReference type="PROSITE" id="PS50222"/>
    </source>
</evidence>
<dbReference type="Pfam" id="PF13499">
    <property type="entry name" value="EF-hand_7"/>
    <property type="match status" value="2"/>
</dbReference>
<dbReference type="Gene3D" id="1.10.238.10">
    <property type="entry name" value="EF-hand"/>
    <property type="match status" value="2"/>
</dbReference>
<dbReference type="SMART" id="SM00054">
    <property type="entry name" value="EFh"/>
    <property type="match status" value="4"/>
</dbReference>
<evidence type="ECO:0000256" key="4">
    <source>
        <dbReference type="ARBA" id="ARBA00022837"/>
    </source>
</evidence>
<keyword evidence="2" id="KW-0479">Metal-binding</keyword>
<name>A0A2C9V4S9_MANES</name>
<comment type="function">
    <text evidence="1">Potential calcium sensor.</text>
</comment>
<evidence type="ECO:0000313" key="7">
    <source>
        <dbReference type="Proteomes" id="UP000091857"/>
    </source>
</evidence>
<dbReference type="PROSITE" id="PS00018">
    <property type="entry name" value="EF_HAND_1"/>
    <property type="match status" value="3"/>
</dbReference>
<dbReference type="GO" id="GO:0005509">
    <property type="term" value="F:calcium ion binding"/>
    <property type="evidence" value="ECO:0000318"/>
    <property type="project" value="GO_Central"/>
</dbReference>
<feature type="domain" description="EF-hand" evidence="5">
    <location>
        <begin position="43"/>
        <end position="78"/>
    </location>
</feature>
<comment type="caution">
    <text evidence="6">The sequence shown here is derived from an EMBL/GenBank/DDBJ whole genome shotgun (WGS) entry which is preliminary data.</text>
</comment>
<dbReference type="FunFam" id="1.10.238.10:FF:000089">
    <property type="entry name" value="calmodulin-like protein 3"/>
    <property type="match status" value="1"/>
</dbReference>
<dbReference type="OrthoDB" id="26525at2759"/>
<sequence>MSNISFLEFQYKLSRSKLLRRPSRLFSSRSIQSSSKLPAILQPNLSEMRQIFNKFDTNKDGKISQQEYKETLRALGLEKMTEEVPKIFQVVDSDGDGFIDFTEFVEAQKKGGSINITDIQSAFQAFDLNGDGKITAEEVMEVLRCLGERCSPEDCRRMVRAVDGDGDGMINMDEFKTMMTQT</sequence>
<feature type="domain" description="EF-hand" evidence="5">
    <location>
        <begin position="79"/>
        <end position="113"/>
    </location>
</feature>
<dbReference type="InterPro" id="IPR018247">
    <property type="entry name" value="EF_Hand_1_Ca_BS"/>
</dbReference>
<evidence type="ECO:0000313" key="6">
    <source>
        <dbReference type="EMBL" id="OAY38956.1"/>
    </source>
</evidence>
<gene>
    <name evidence="6" type="ORF">MANES_10G056100v8</name>
</gene>
<accession>A0A2C9V4S9</accession>
<dbReference type="SUPFAM" id="SSF47473">
    <property type="entry name" value="EF-hand"/>
    <property type="match status" value="1"/>
</dbReference>
<evidence type="ECO:0000256" key="3">
    <source>
        <dbReference type="ARBA" id="ARBA00022737"/>
    </source>
</evidence>
<evidence type="ECO:0000256" key="2">
    <source>
        <dbReference type="ARBA" id="ARBA00022723"/>
    </source>
</evidence>
<dbReference type="Gramene" id="Manes.10G056100.1.v8.1">
    <property type="protein sequence ID" value="Manes.10G056100.1.v8.1.CDS.1"/>
    <property type="gene ID" value="Manes.10G056100.v8.1"/>
</dbReference>
<reference evidence="7" key="1">
    <citation type="journal article" date="2016" name="Nat. Biotechnol.">
        <title>Sequencing wild and cultivated cassava and related species reveals extensive interspecific hybridization and genetic diversity.</title>
        <authorList>
            <person name="Bredeson J.V."/>
            <person name="Lyons J.B."/>
            <person name="Prochnik S.E."/>
            <person name="Wu G.A."/>
            <person name="Ha C.M."/>
            <person name="Edsinger-Gonzales E."/>
            <person name="Grimwood J."/>
            <person name="Schmutz J."/>
            <person name="Rabbi I.Y."/>
            <person name="Egesi C."/>
            <person name="Nauluvula P."/>
            <person name="Lebot V."/>
            <person name="Ndunguru J."/>
            <person name="Mkamilo G."/>
            <person name="Bart R.S."/>
            <person name="Setter T.L."/>
            <person name="Gleadow R.M."/>
            <person name="Kulakow P."/>
            <person name="Ferguson M.E."/>
            <person name="Rounsley S."/>
            <person name="Rokhsar D.S."/>
        </authorList>
    </citation>
    <scope>NUCLEOTIDE SEQUENCE [LARGE SCALE GENOMIC DNA]</scope>
    <source>
        <strain evidence="7">cv. AM560-2</strain>
    </source>
</reference>
<dbReference type="OMA" id="DINEFMI"/>
<dbReference type="AlphaFoldDB" id="A0A2C9V4S9"/>
<dbReference type="InterPro" id="IPR002048">
    <property type="entry name" value="EF_hand_dom"/>
</dbReference>
<keyword evidence="4" id="KW-0106">Calcium</keyword>
<dbReference type="STRING" id="3983.A0A2C9V4S9"/>
<feature type="domain" description="EF-hand" evidence="5">
    <location>
        <begin position="150"/>
        <end position="182"/>
    </location>
</feature>
<dbReference type="GO" id="GO:0005737">
    <property type="term" value="C:cytoplasm"/>
    <property type="evidence" value="ECO:0007669"/>
    <property type="project" value="UniProtKB-ARBA"/>
</dbReference>
<dbReference type="PANTHER" id="PTHR10891">
    <property type="entry name" value="EF-HAND CALCIUM-BINDING DOMAIN CONTAINING PROTEIN"/>
    <property type="match status" value="1"/>
</dbReference>